<dbReference type="InterPro" id="IPR000801">
    <property type="entry name" value="Esterase-like"/>
</dbReference>
<dbReference type="SUPFAM" id="SSF53474">
    <property type="entry name" value="alpha/beta-Hydrolases"/>
    <property type="match status" value="1"/>
</dbReference>
<dbReference type="InterPro" id="IPR050583">
    <property type="entry name" value="Mycobacterial_A85_antigen"/>
</dbReference>
<sequence>MKKTLAILITSSILMLSSATVYADGQSSQVTQSIYKPGVTVTADENSPTGYTATFVYKSSDPDVQKIVLYSDTFMLWDEKAPQYTGSGSNGMNLNNVSGAYKDAYGHLPGDYKDTYWPGGGSASSKLSLELAKVPNTDVWYTQVPLMSGAFVYNYEVTKNGVTTARLDDPANPALVNTATGVRSLSSIVYVPYNAEKQGVGEYRDRSLELPRTDGRKGTIQTITYPASDGTNRGMTVYLPYGYDKNSQKPYNVLYINMGNSGDQFGNELRWMNEGALPNIADNLVAQGMEPFVAVSMNYQDWGHSWAKIEPDVLNYVMPFVESNYNVSKDRLGRGYAGLSAGAGTTARFYLNHPDVFSQFGIWSNGVVPTAEQLAKIKEYNDSTKVHIALGKWDYVTAGIPMHEALAENGIKHEFNVIPGGHDWEFWQLMFAEFAKDHLWKDTGDVWPNENAMPGKVNAASSAGTTANNTPVDVTTTQANVAVDAGVKAAKEAGLTSATVSLTRPGNVTLDTLRAMMARTGMPLNIHADTLSSNGKTVDAYITFDPARSVKDLNLFVSPSSSVANSLRAQFGRLFTNNLMVVSFGQEGEFGQLMEVAVKTDKKMNAGNAIVYSYNRENNTYAKMNTTVRIDDSGYIHFKTRVGGDIIISDGDLTNQ</sequence>
<dbReference type="Gene3D" id="3.40.50.1820">
    <property type="entry name" value="alpha/beta hydrolase"/>
    <property type="match status" value="1"/>
</dbReference>
<comment type="caution">
    <text evidence="2">The sequence shown here is derived from an EMBL/GenBank/DDBJ whole genome shotgun (WGS) entry which is preliminary data.</text>
</comment>
<reference evidence="2 3" key="1">
    <citation type="submission" date="2024-09" db="EMBL/GenBank/DDBJ databases">
        <authorList>
            <person name="Sun Q."/>
            <person name="Mori K."/>
        </authorList>
    </citation>
    <scope>NUCLEOTIDE SEQUENCE [LARGE SCALE GENOMIC DNA]</scope>
    <source>
        <strain evidence="2 3">CCM 7759</strain>
    </source>
</reference>
<dbReference type="RefSeq" id="WP_377473224.1">
    <property type="nucleotide sequence ID" value="NZ_JBHLWN010000102.1"/>
</dbReference>
<dbReference type="Pfam" id="PF00756">
    <property type="entry name" value="Esterase"/>
    <property type="match status" value="1"/>
</dbReference>
<keyword evidence="3" id="KW-1185">Reference proteome</keyword>
<dbReference type="PANTHER" id="PTHR48098:SF1">
    <property type="entry name" value="DIACYLGLYCEROL ACYLTRANSFERASE_MYCOLYLTRANSFERASE AG85A"/>
    <property type="match status" value="1"/>
</dbReference>
<evidence type="ECO:0000313" key="3">
    <source>
        <dbReference type="Proteomes" id="UP001589776"/>
    </source>
</evidence>
<dbReference type="InterPro" id="IPR029058">
    <property type="entry name" value="AB_hydrolase_fold"/>
</dbReference>
<protein>
    <submittedName>
        <fullName evidence="2">Alpha/beta hydrolase</fullName>
    </submittedName>
</protein>
<gene>
    <name evidence="2" type="ORF">ACFFK0_25410</name>
</gene>
<proteinExistence type="predicted"/>
<feature type="chain" id="PRO_5046909214" evidence="1">
    <location>
        <begin position="24"/>
        <end position="656"/>
    </location>
</feature>
<evidence type="ECO:0000256" key="1">
    <source>
        <dbReference type="SAM" id="SignalP"/>
    </source>
</evidence>
<feature type="signal peptide" evidence="1">
    <location>
        <begin position="1"/>
        <end position="23"/>
    </location>
</feature>
<dbReference type="EMBL" id="JBHLWN010000102">
    <property type="protein sequence ID" value="MFC0215740.1"/>
    <property type="molecule type" value="Genomic_DNA"/>
</dbReference>
<dbReference type="GO" id="GO:0016787">
    <property type="term" value="F:hydrolase activity"/>
    <property type="evidence" value="ECO:0007669"/>
    <property type="project" value="UniProtKB-KW"/>
</dbReference>
<dbReference type="Proteomes" id="UP001589776">
    <property type="component" value="Unassembled WGS sequence"/>
</dbReference>
<evidence type="ECO:0000313" key="2">
    <source>
        <dbReference type="EMBL" id="MFC0215740.1"/>
    </source>
</evidence>
<accession>A0ABV6DSX6</accession>
<organism evidence="2 3">
    <name type="scientific">Paenibacillus chartarius</name>
    <dbReference type="NCBI Taxonomy" id="747481"/>
    <lineage>
        <taxon>Bacteria</taxon>
        <taxon>Bacillati</taxon>
        <taxon>Bacillota</taxon>
        <taxon>Bacilli</taxon>
        <taxon>Bacillales</taxon>
        <taxon>Paenibacillaceae</taxon>
        <taxon>Paenibacillus</taxon>
    </lineage>
</organism>
<dbReference type="PANTHER" id="PTHR48098">
    <property type="entry name" value="ENTEROCHELIN ESTERASE-RELATED"/>
    <property type="match status" value="1"/>
</dbReference>
<name>A0ABV6DSX6_9BACL</name>
<keyword evidence="1" id="KW-0732">Signal</keyword>
<keyword evidence="2" id="KW-0378">Hydrolase</keyword>